<evidence type="ECO:0000256" key="1">
    <source>
        <dbReference type="SAM" id="Phobius"/>
    </source>
</evidence>
<feature type="transmembrane region" description="Helical" evidence="1">
    <location>
        <begin position="99"/>
        <end position="122"/>
    </location>
</feature>
<dbReference type="RefSeq" id="WP_130841020.1">
    <property type="nucleotide sequence ID" value="NZ_SIJL01000004.1"/>
</dbReference>
<accession>A0A4Q9B7E2</accession>
<proteinExistence type="predicted"/>
<comment type="caution">
    <text evidence="2">The sequence shown here is derived from an EMBL/GenBank/DDBJ whole genome shotgun (WGS) entry which is preliminary data.</text>
</comment>
<feature type="transmembrane region" description="Helical" evidence="1">
    <location>
        <begin position="226"/>
        <end position="250"/>
    </location>
</feature>
<feature type="transmembrane region" description="Helical" evidence="1">
    <location>
        <begin position="134"/>
        <end position="155"/>
    </location>
</feature>
<dbReference type="Pfam" id="PF14589">
    <property type="entry name" value="NrfD_2"/>
    <property type="match status" value="1"/>
</dbReference>
<dbReference type="Gene3D" id="1.20.1630.10">
    <property type="entry name" value="Formate dehydrogenase/DMSO reductase domain"/>
    <property type="match status" value="1"/>
</dbReference>
<keyword evidence="1" id="KW-0812">Transmembrane</keyword>
<organism evidence="2 3">
    <name type="scientific">Thermus thermamylovorans</name>
    <dbReference type="NCBI Taxonomy" id="2509362"/>
    <lineage>
        <taxon>Bacteria</taxon>
        <taxon>Thermotogati</taxon>
        <taxon>Deinococcota</taxon>
        <taxon>Deinococci</taxon>
        <taxon>Thermales</taxon>
        <taxon>Thermaceae</taxon>
        <taxon>Thermus</taxon>
    </lineage>
</organism>
<dbReference type="Proteomes" id="UP000292858">
    <property type="component" value="Unassembled WGS sequence"/>
</dbReference>
<feature type="transmembrane region" description="Helical" evidence="1">
    <location>
        <begin position="61"/>
        <end position="79"/>
    </location>
</feature>
<keyword evidence="1" id="KW-1133">Transmembrane helix</keyword>
<protein>
    <recommendedName>
        <fullName evidence="4">Polysulfide reductase</fullName>
    </recommendedName>
</protein>
<feature type="transmembrane region" description="Helical" evidence="1">
    <location>
        <begin position="167"/>
        <end position="187"/>
    </location>
</feature>
<dbReference type="PANTHER" id="PTHR34856">
    <property type="entry name" value="PROTEIN NRFD"/>
    <property type="match status" value="1"/>
</dbReference>
<feature type="transmembrane region" description="Helical" evidence="1">
    <location>
        <begin position="24"/>
        <end position="49"/>
    </location>
</feature>
<dbReference type="InterPro" id="IPR052049">
    <property type="entry name" value="Electron_transfer_protein"/>
</dbReference>
<evidence type="ECO:0008006" key="4">
    <source>
        <dbReference type="Google" id="ProtNLM"/>
    </source>
</evidence>
<dbReference type="EMBL" id="SIJL01000004">
    <property type="protein sequence ID" value="TBH21032.1"/>
    <property type="molecule type" value="Genomic_DNA"/>
</dbReference>
<reference evidence="2 3" key="1">
    <citation type="submission" date="2019-02" db="EMBL/GenBank/DDBJ databases">
        <title>Thermus sp. a novel from hot spring.</title>
        <authorList>
            <person name="Zhao Z."/>
        </authorList>
    </citation>
    <scope>NUCLEOTIDE SEQUENCE [LARGE SCALE GENOMIC DNA]</scope>
    <source>
        <strain evidence="2 3">CFH 72773T</strain>
    </source>
</reference>
<dbReference type="PANTHER" id="PTHR34856:SF2">
    <property type="entry name" value="PROTEIN NRFD"/>
    <property type="match status" value="1"/>
</dbReference>
<evidence type="ECO:0000313" key="3">
    <source>
        <dbReference type="Proteomes" id="UP000292858"/>
    </source>
</evidence>
<dbReference type="InterPro" id="IPR032796">
    <property type="entry name" value="NrfD_2"/>
</dbReference>
<feature type="transmembrane region" description="Helical" evidence="1">
    <location>
        <begin position="199"/>
        <end position="220"/>
    </location>
</feature>
<keyword evidence="1" id="KW-0472">Membrane</keyword>
<dbReference type="OrthoDB" id="31166at2"/>
<name>A0A4Q9B7E2_9DEIN</name>
<dbReference type="GO" id="GO:0005886">
    <property type="term" value="C:plasma membrane"/>
    <property type="evidence" value="ECO:0007669"/>
    <property type="project" value="TreeGrafter"/>
</dbReference>
<keyword evidence="3" id="KW-1185">Reference proteome</keyword>
<sequence length="281" mass="30279">MPPSLLTLQIGIYYPNPLGVHADWPFWITLYFWLAGAGVGAFVLAAMMVRRGLLAPESLRKPALLAFAVLALGGAILTIDLGQPLRFANMFLGGTTHNLATGLSSVTWVGAVLLLLAVPLLLLGLWRLAFLRRFYGLLAVLLLLLGLYPGVLLYGSMNKPFWSATPLMPFIFLASVFATGAAALYLLGVRRESLTALALRFSLLTLLLLGLHLLWVYPVARASVNAALMGSLAWAFWGFVLLGLALPMALLRRRGRLALAPGLVLAGGLLLRHVVLMSGQI</sequence>
<feature type="transmembrane region" description="Helical" evidence="1">
    <location>
        <begin position="257"/>
        <end position="275"/>
    </location>
</feature>
<evidence type="ECO:0000313" key="2">
    <source>
        <dbReference type="EMBL" id="TBH21032.1"/>
    </source>
</evidence>
<gene>
    <name evidence="2" type="ORF">ETP66_04450</name>
</gene>
<dbReference type="AlphaFoldDB" id="A0A4Q9B7E2"/>